<comment type="caution">
    <text evidence="4">The sequence shown here is derived from an EMBL/GenBank/DDBJ whole genome shotgun (WGS) entry which is preliminary data.</text>
</comment>
<feature type="domain" description="Thiamine phosphate synthase/TenI" evidence="3">
    <location>
        <begin position="13"/>
        <end position="214"/>
    </location>
</feature>
<gene>
    <name evidence="4" type="ORF">WI372_08075</name>
</gene>
<dbReference type="RefSeq" id="WP_405284069.1">
    <property type="nucleotide sequence ID" value="NZ_CP144380.1"/>
</dbReference>
<evidence type="ECO:0000256" key="1">
    <source>
        <dbReference type="ARBA" id="ARBA00004948"/>
    </source>
</evidence>
<evidence type="ECO:0000256" key="2">
    <source>
        <dbReference type="ARBA" id="ARBA00022977"/>
    </source>
</evidence>
<proteinExistence type="predicted"/>
<keyword evidence="2" id="KW-0784">Thiamine biosynthesis</keyword>
<dbReference type="EMBL" id="JBBHLI010000003">
    <property type="protein sequence ID" value="MEK9500929.1"/>
    <property type="molecule type" value="Genomic_DNA"/>
</dbReference>
<protein>
    <submittedName>
        <fullName evidence="4">Thiamine phosphate synthase</fullName>
    </submittedName>
</protein>
<dbReference type="SUPFAM" id="SSF51391">
    <property type="entry name" value="Thiamin phosphate synthase"/>
    <property type="match status" value="1"/>
</dbReference>
<dbReference type="PANTHER" id="PTHR20857:SF15">
    <property type="entry name" value="THIAMINE-PHOSPHATE SYNTHASE"/>
    <property type="match status" value="1"/>
</dbReference>
<dbReference type="CDD" id="cd00564">
    <property type="entry name" value="TMP_TenI"/>
    <property type="match status" value="1"/>
</dbReference>
<name>A0ABU9EA00_9BACT</name>
<dbReference type="Pfam" id="PF02581">
    <property type="entry name" value="TMP-TENI"/>
    <property type="match status" value="1"/>
</dbReference>
<accession>A0ABU9EA00</accession>
<comment type="pathway">
    <text evidence="1">Cofactor biosynthesis; thiamine diphosphate biosynthesis.</text>
</comment>
<dbReference type="Proteomes" id="UP001484239">
    <property type="component" value="Unassembled WGS sequence"/>
</dbReference>
<evidence type="ECO:0000259" key="3">
    <source>
        <dbReference type="Pfam" id="PF02581"/>
    </source>
</evidence>
<sequence>MTRGNRVVVPPVHLITDDAVLAHAEFDARMEALLALGGTQVALHVRGPGTPGRRLQEIVQRAREAAGEGARVIVNDRLDVALAAGADGVQLARRSLPLAAARTVAPALPMGLSVHAVREIAAARAAGARGPDWFVAGTIWPTASHPDRPGGGLDHLRAMVESARAEVESARAGDESARAGAASAPVIAIGGVTPERTAEARRAGAGGVAVLRGVWAAVDPVEALSRYLSAWNDP</sequence>
<reference evidence="4 5" key="1">
    <citation type="submission" date="2024-02" db="EMBL/GenBank/DDBJ databases">
        <title>A novel Gemmatimonadota bacterium.</title>
        <authorList>
            <person name="Du Z.-J."/>
            <person name="Ye Y.-Q."/>
        </authorList>
    </citation>
    <scope>NUCLEOTIDE SEQUENCE [LARGE SCALE GENOMIC DNA]</scope>
    <source>
        <strain evidence="4 5">DH-20</strain>
    </source>
</reference>
<dbReference type="InterPro" id="IPR022998">
    <property type="entry name" value="ThiamineP_synth_TenI"/>
</dbReference>
<dbReference type="PANTHER" id="PTHR20857">
    <property type="entry name" value="THIAMINE-PHOSPHATE PYROPHOSPHORYLASE"/>
    <property type="match status" value="1"/>
</dbReference>
<evidence type="ECO:0000313" key="4">
    <source>
        <dbReference type="EMBL" id="MEK9500929.1"/>
    </source>
</evidence>
<evidence type="ECO:0000313" key="5">
    <source>
        <dbReference type="Proteomes" id="UP001484239"/>
    </source>
</evidence>
<organism evidence="4 5">
    <name type="scientific">Gaopeijia maritima</name>
    <dbReference type="NCBI Taxonomy" id="3119007"/>
    <lineage>
        <taxon>Bacteria</taxon>
        <taxon>Pseudomonadati</taxon>
        <taxon>Gemmatimonadota</taxon>
        <taxon>Longimicrobiia</taxon>
        <taxon>Gaopeijiales</taxon>
        <taxon>Gaopeijiaceae</taxon>
        <taxon>Gaopeijia</taxon>
    </lineage>
</organism>
<keyword evidence="5" id="KW-1185">Reference proteome</keyword>
<dbReference type="InterPro" id="IPR036206">
    <property type="entry name" value="ThiamineP_synth_sf"/>
</dbReference>
<dbReference type="Gene3D" id="3.20.20.70">
    <property type="entry name" value="Aldolase class I"/>
    <property type="match status" value="1"/>
</dbReference>
<dbReference type="InterPro" id="IPR013785">
    <property type="entry name" value="Aldolase_TIM"/>
</dbReference>